<comment type="caution">
    <text evidence="1">The sequence shown here is derived from an EMBL/GenBank/DDBJ whole genome shotgun (WGS) entry which is preliminary data.</text>
</comment>
<protein>
    <submittedName>
        <fullName evidence="1">Uncharacterized protein</fullName>
    </submittedName>
</protein>
<reference evidence="1 2" key="1">
    <citation type="submission" date="2021-06" db="EMBL/GenBank/DDBJ databases">
        <title>Caerostris extrusa draft genome.</title>
        <authorList>
            <person name="Kono N."/>
            <person name="Arakawa K."/>
        </authorList>
    </citation>
    <scope>NUCLEOTIDE SEQUENCE [LARGE SCALE GENOMIC DNA]</scope>
</reference>
<evidence type="ECO:0000313" key="1">
    <source>
        <dbReference type="EMBL" id="GIY64082.1"/>
    </source>
</evidence>
<dbReference type="AlphaFoldDB" id="A0AAV4V1L3"/>
<dbReference type="Proteomes" id="UP001054945">
    <property type="component" value="Unassembled WGS sequence"/>
</dbReference>
<organism evidence="1 2">
    <name type="scientific">Caerostris extrusa</name>
    <name type="common">Bark spider</name>
    <name type="synonym">Caerostris bankana</name>
    <dbReference type="NCBI Taxonomy" id="172846"/>
    <lineage>
        <taxon>Eukaryota</taxon>
        <taxon>Metazoa</taxon>
        <taxon>Ecdysozoa</taxon>
        <taxon>Arthropoda</taxon>
        <taxon>Chelicerata</taxon>
        <taxon>Arachnida</taxon>
        <taxon>Araneae</taxon>
        <taxon>Araneomorphae</taxon>
        <taxon>Entelegynae</taxon>
        <taxon>Araneoidea</taxon>
        <taxon>Araneidae</taxon>
        <taxon>Caerostris</taxon>
    </lineage>
</organism>
<name>A0AAV4V1L3_CAEEX</name>
<accession>A0AAV4V1L3</accession>
<keyword evidence="2" id="KW-1185">Reference proteome</keyword>
<evidence type="ECO:0000313" key="2">
    <source>
        <dbReference type="Proteomes" id="UP001054945"/>
    </source>
</evidence>
<gene>
    <name evidence="1" type="ORF">CEXT_169471</name>
</gene>
<proteinExistence type="predicted"/>
<sequence length="94" mass="10895">MSERLTAEQLSMLKADKNTNPITFYPRTGDEYLPHPTIYDLKEGNLKDAEFHSLKESGLLYVFSRRPSSTPLAEWMDTTHFDELHGICPWESTF</sequence>
<dbReference type="EMBL" id="BPLR01013827">
    <property type="protein sequence ID" value="GIY64082.1"/>
    <property type="molecule type" value="Genomic_DNA"/>
</dbReference>